<dbReference type="Proteomes" id="UP000757232">
    <property type="component" value="Unassembled WGS sequence"/>
</dbReference>
<name>A0A9Q5N7T2_SANBA</name>
<protein>
    <submittedName>
        <fullName evidence="3">Uncharacterized protein</fullName>
    </submittedName>
</protein>
<feature type="compositionally biased region" description="Basic and acidic residues" evidence="1">
    <location>
        <begin position="34"/>
        <end position="45"/>
    </location>
</feature>
<keyword evidence="4" id="KW-1185">Reference proteome</keyword>
<proteinExistence type="predicted"/>
<keyword evidence="2" id="KW-0812">Transmembrane</keyword>
<feature type="transmembrane region" description="Helical" evidence="2">
    <location>
        <begin position="145"/>
        <end position="166"/>
    </location>
</feature>
<feature type="region of interest" description="Disordered" evidence="1">
    <location>
        <begin position="1"/>
        <end position="118"/>
    </location>
</feature>
<feature type="compositionally biased region" description="Low complexity" evidence="1">
    <location>
        <begin position="46"/>
        <end position="62"/>
    </location>
</feature>
<feature type="compositionally biased region" description="Basic and acidic residues" evidence="1">
    <location>
        <begin position="93"/>
        <end position="105"/>
    </location>
</feature>
<evidence type="ECO:0000256" key="1">
    <source>
        <dbReference type="SAM" id="MobiDB-lite"/>
    </source>
</evidence>
<keyword evidence="2" id="KW-1133">Transmembrane helix</keyword>
<accession>A0A9Q5N7T2</accession>
<gene>
    <name evidence="3" type="ORF">A7U60_g2741</name>
</gene>
<keyword evidence="2" id="KW-0472">Membrane</keyword>
<evidence type="ECO:0000313" key="4">
    <source>
        <dbReference type="Proteomes" id="UP000757232"/>
    </source>
</evidence>
<dbReference type="OrthoDB" id="4179406at2759"/>
<comment type="caution">
    <text evidence="3">The sequence shown here is derived from an EMBL/GenBank/DDBJ whole genome shotgun (WGS) entry which is preliminary data.</text>
</comment>
<dbReference type="AlphaFoldDB" id="A0A9Q5N7T2"/>
<reference evidence="3" key="1">
    <citation type="submission" date="2016-06" db="EMBL/GenBank/DDBJ databases">
        <title>Draft Genome sequence of the fungus Inonotus baumii.</title>
        <authorList>
            <person name="Zhu H."/>
            <person name="Lin W."/>
        </authorList>
    </citation>
    <scope>NUCLEOTIDE SEQUENCE</scope>
    <source>
        <strain evidence="3">821</strain>
    </source>
</reference>
<evidence type="ECO:0000313" key="3">
    <source>
        <dbReference type="EMBL" id="OCB90077.1"/>
    </source>
</evidence>
<evidence type="ECO:0000256" key="2">
    <source>
        <dbReference type="SAM" id="Phobius"/>
    </source>
</evidence>
<dbReference type="EMBL" id="LNZH02000142">
    <property type="protein sequence ID" value="OCB90077.1"/>
    <property type="molecule type" value="Genomic_DNA"/>
</dbReference>
<sequence length="492" mass="54159">MVVLDTNPLDKTNDTRIALPQTEDQDWEDIPTMLDDKPMARRVDSSESLASSQAPSRSASNTPRRRRVAPRATTRTVYVASSGTSPRKQAARPRNEKSKVEKPSRDPPQLVTKDEIHSALTRGTRSSASYIFDVTASFFYLIKRFLAFFLFIWVVALITNALSASIRSVLSPVCYIPVISSSPLCKWQSYGMESSKEPQHAEYPQLVEIQSKTFEQLLDETVGSTSLALDIKKAELATHDLVTVVRMSNLRSRDYLAEALVSFSDDARETARGLQKLNAKISGSVDNILAISDFALQTIEGGKTEPSSLMKYIWPFGSNGSSKELLASTFSQSLSVLSASLERLILSAEASLDSLNKLEEQLGTIHGIVAREDNTLSVENAELLAALWTRLGGNRAKVVRFASNLQLLKELSGYRAQALARVVAALQALQDLSANMEELRERAATPELAGDEIPVEVHARAIRSGVQRLNEGRLRAKQLEEEAVNRVLGLDA</sequence>
<organism evidence="3 4">
    <name type="scientific">Sanghuangporus baumii</name>
    <name type="common">Phellinus baumii</name>
    <dbReference type="NCBI Taxonomy" id="108892"/>
    <lineage>
        <taxon>Eukaryota</taxon>
        <taxon>Fungi</taxon>
        <taxon>Dikarya</taxon>
        <taxon>Basidiomycota</taxon>
        <taxon>Agaricomycotina</taxon>
        <taxon>Agaricomycetes</taxon>
        <taxon>Hymenochaetales</taxon>
        <taxon>Hymenochaetaceae</taxon>
        <taxon>Sanghuangporus</taxon>
    </lineage>
</organism>